<dbReference type="Proteomes" id="UP000663870">
    <property type="component" value="Unassembled WGS sequence"/>
</dbReference>
<dbReference type="EMBL" id="CAJNOL010004757">
    <property type="protein sequence ID" value="CAF1594174.1"/>
    <property type="molecule type" value="Genomic_DNA"/>
</dbReference>
<accession>A0A815G8Y0</accession>
<evidence type="ECO:0000313" key="2">
    <source>
        <dbReference type="EMBL" id="CAF1594174.1"/>
    </source>
</evidence>
<sequence length="137" mass="15507">MTESASSSGNVDMEENQFNHSNVKTTALSTCIGLLLHGSIENQEFCVLSHSSKIDEFDYDDDNIKDLLVYLIQNLKSYMIQHVKIQSINNLKLLVAGGAVDEHLLTRQAFSLLNEDINLNEFKELTKDNDDIYLLKI</sequence>
<dbReference type="Proteomes" id="UP000663854">
    <property type="component" value="Unassembled WGS sequence"/>
</dbReference>
<proteinExistence type="predicted"/>
<protein>
    <submittedName>
        <fullName evidence="1">Uncharacterized protein</fullName>
    </submittedName>
</protein>
<evidence type="ECO:0000313" key="4">
    <source>
        <dbReference type="Proteomes" id="UP000663870"/>
    </source>
</evidence>
<gene>
    <name evidence="2" type="ORF">JXQ802_LOCUS47544</name>
    <name evidence="1" type="ORF">PYM288_LOCUS31629</name>
</gene>
<keyword evidence="4" id="KW-1185">Reference proteome</keyword>
<dbReference type="AlphaFoldDB" id="A0A815G8Y0"/>
<reference evidence="1" key="1">
    <citation type="submission" date="2021-02" db="EMBL/GenBank/DDBJ databases">
        <authorList>
            <person name="Nowell W R."/>
        </authorList>
    </citation>
    <scope>NUCLEOTIDE SEQUENCE</scope>
</reference>
<comment type="caution">
    <text evidence="1">The sequence shown here is derived from an EMBL/GenBank/DDBJ whole genome shotgun (WGS) entry which is preliminary data.</text>
</comment>
<evidence type="ECO:0000313" key="1">
    <source>
        <dbReference type="EMBL" id="CAF1335565.1"/>
    </source>
</evidence>
<evidence type="ECO:0000313" key="3">
    <source>
        <dbReference type="Proteomes" id="UP000663854"/>
    </source>
</evidence>
<name>A0A815G8Y0_9BILA</name>
<dbReference type="EMBL" id="CAJNOH010003422">
    <property type="protein sequence ID" value="CAF1335565.1"/>
    <property type="molecule type" value="Genomic_DNA"/>
</dbReference>
<organism evidence="1 3">
    <name type="scientific">Rotaria sordida</name>
    <dbReference type="NCBI Taxonomy" id="392033"/>
    <lineage>
        <taxon>Eukaryota</taxon>
        <taxon>Metazoa</taxon>
        <taxon>Spiralia</taxon>
        <taxon>Gnathifera</taxon>
        <taxon>Rotifera</taxon>
        <taxon>Eurotatoria</taxon>
        <taxon>Bdelloidea</taxon>
        <taxon>Philodinida</taxon>
        <taxon>Philodinidae</taxon>
        <taxon>Rotaria</taxon>
    </lineage>
</organism>